<dbReference type="InterPro" id="IPR011059">
    <property type="entry name" value="Metal-dep_hydrolase_composite"/>
</dbReference>
<dbReference type="SUPFAM" id="SSF51338">
    <property type="entry name" value="Composite domain of metallo-dependent hydrolases"/>
    <property type="match status" value="2"/>
</dbReference>
<comment type="caution">
    <text evidence="2">The sequence shown here is derived from an EMBL/GenBank/DDBJ whole genome shotgun (WGS) entry which is preliminary data.</text>
</comment>
<dbReference type="PANTHER" id="PTHR43135">
    <property type="entry name" value="ALPHA-D-RIBOSE 1-METHYLPHOSPHONATE 5-TRIPHOSPHATE DIPHOSPHATASE"/>
    <property type="match status" value="1"/>
</dbReference>
<dbReference type="InterPro" id="IPR032466">
    <property type="entry name" value="Metal_Hydrolase"/>
</dbReference>
<dbReference type="InterPro" id="IPR051781">
    <property type="entry name" value="Metallo-dep_Hydrolase"/>
</dbReference>
<name>A0ABP6RTB9_9PSEU</name>
<dbReference type="SUPFAM" id="SSF51556">
    <property type="entry name" value="Metallo-dependent hydrolases"/>
    <property type="match status" value="1"/>
</dbReference>
<proteinExistence type="predicted"/>
<sequence length="397" mass="41681">MLLLTADLVLTGPDGDRIPDGAVLVDGSTIVAAGSRAELDRHPGAAGAQRRDFPGATILPGLINGHAHLVWDASMAMLAHYFDADDAELLLGVVGRAQRALRAGVTTLRDLGDRRGLVLRVRDAIDRGELTGPRLLGSAAPLTPPKGHCWFFGGEVDGIEAIRAQVRHNAALGADVIKVMASGGQMTPDSPPTWAAQFSRQELRVVVEEATAAGLPVAAHAHGTGSIAAAVAAGVSTIEHCSWQGEQNSGPDLRDEVAREISARGIAVCHAYPPDWRGFAEFVGEQRFAEAVQRVRWMDERGVAFLPGTDSGVPTSVFDDYAGALSYYVEAVGWTPGRVVELATAGAAAALGLDRVGRVSAGFDADLLVVDGDPSADVHALRRQRLVLTRGEPVTPA</sequence>
<reference evidence="3" key="1">
    <citation type="journal article" date="2019" name="Int. J. Syst. Evol. Microbiol.">
        <title>The Global Catalogue of Microorganisms (GCM) 10K type strain sequencing project: providing services to taxonomists for standard genome sequencing and annotation.</title>
        <authorList>
            <consortium name="The Broad Institute Genomics Platform"/>
            <consortium name="The Broad Institute Genome Sequencing Center for Infectious Disease"/>
            <person name="Wu L."/>
            <person name="Ma J."/>
        </authorList>
    </citation>
    <scope>NUCLEOTIDE SEQUENCE [LARGE SCALE GENOMIC DNA]</scope>
    <source>
        <strain evidence="3">JCM 9687</strain>
    </source>
</reference>
<evidence type="ECO:0000313" key="3">
    <source>
        <dbReference type="Proteomes" id="UP001500483"/>
    </source>
</evidence>
<evidence type="ECO:0000313" key="2">
    <source>
        <dbReference type="EMBL" id="GAA3358719.1"/>
    </source>
</evidence>
<protein>
    <submittedName>
        <fullName evidence="2">Amidohydrolase family protein</fullName>
    </submittedName>
</protein>
<dbReference type="Proteomes" id="UP001500483">
    <property type="component" value="Unassembled WGS sequence"/>
</dbReference>
<dbReference type="EMBL" id="BAAAYK010000038">
    <property type="protein sequence ID" value="GAA3358719.1"/>
    <property type="molecule type" value="Genomic_DNA"/>
</dbReference>
<dbReference type="PANTHER" id="PTHR43135:SF3">
    <property type="entry name" value="ALPHA-D-RIBOSE 1-METHYLPHOSPHONATE 5-TRIPHOSPHATE DIPHOSPHATASE"/>
    <property type="match status" value="1"/>
</dbReference>
<gene>
    <name evidence="2" type="ORF">GCM10020366_31860</name>
</gene>
<dbReference type="Pfam" id="PF01979">
    <property type="entry name" value="Amidohydro_1"/>
    <property type="match status" value="1"/>
</dbReference>
<accession>A0ABP6RTB9</accession>
<dbReference type="Gene3D" id="2.30.40.10">
    <property type="entry name" value="Urease, subunit C, domain 1"/>
    <property type="match status" value="1"/>
</dbReference>
<feature type="domain" description="Amidohydrolase-related" evidence="1">
    <location>
        <begin position="57"/>
        <end position="385"/>
    </location>
</feature>
<dbReference type="Gene3D" id="3.20.20.140">
    <property type="entry name" value="Metal-dependent hydrolases"/>
    <property type="match status" value="1"/>
</dbReference>
<keyword evidence="3" id="KW-1185">Reference proteome</keyword>
<organism evidence="2 3">
    <name type="scientific">Saccharopolyspora gregorii</name>
    <dbReference type="NCBI Taxonomy" id="33914"/>
    <lineage>
        <taxon>Bacteria</taxon>
        <taxon>Bacillati</taxon>
        <taxon>Actinomycetota</taxon>
        <taxon>Actinomycetes</taxon>
        <taxon>Pseudonocardiales</taxon>
        <taxon>Pseudonocardiaceae</taxon>
        <taxon>Saccharopolyspora</taxon>
    </lineage>
</organism>
<dbReference type="InterPro" id="IPR006680">
    <property type="entry name" value="Amidohydro-rel"/>
</dbReference>
<evidence type="ECO:0000259" key="1">
    <source>
        <dbReference type="Pfam" id="PF01979"/>
    </source>
</evidence>